<name>L8JNE8_9BACT</name>
<organism evidence="1 2">
    <name type="scientific">Fulvivirga imtechensis AK7</name>
    <dbReference type="NCBI Taxonomy" id="1237149"/>
    <lineage>
        <taxon>Bacteria</taxon>
        <taxon>Pseudomonadati</taxon>
        <taxon>Bacteroidota</taxon>
        <taxon>Cytophagia</taxon>
        <taxon>Cytophagales</taxon>
        <taxon>Fulvivirgaceae</taxon>
        <taxon>Fulvivirga</taxon>
    </lineage>
</organism>
<evidence type="ECO:0000313" key="1">
    <source>
        <dbReference type="EMBL" id="ELR69059.1"/>
    </source>
</evidence>
<keyword evidence="2" id="KW-1185">Reference proteome</keyword>
<dbReference type="AlphaFoldDB" id="L8JNE8"/>
<accession>L8JNE8</accession>
<proteinExistence type="predicted"/>
<dbReference type="Proteomes" id="UP000011135">
    <property type="component" value="Unassembled WGS sequence"/>
</dbReference>
<reference evidence="1 2" key="1">
    <citation type="submission" date="2012-12" db="EMBL/GenBank/DDBJ databases">
        <title>Genome assembly of Fulvivirga imtechensis AK7.</title>
        <authorList>
            <person name="Nupur N."/>
            <person name="Khatri I."/>
            <person name="Kumar R."/>
            <person name="Subramanian S."/>
            <person name="Pinnaka A."/>
        </authorList>
    </citation>
    <scope>NUCLEOTIDE SEQUENCE [LARGE SCALE GENOMIC DNA]</scope>
    <source>
        <strain evidence="1 2">AK7</strain>
    </source>
</reference>
<comment type="caution">
    <text evidence="1">The sequence shown here is derived from an EMBL/GenBank/DDBJ whole genome shotgun (WGS) entry which is preliminary data.</text>
</comment>
<dbReference type="EMBL" id="AMZN01000084">
    <property type="protein sequence ID" value="ELR69059.1"/>
    <property type="molecule type" value="Genomic_DNA"/>
</dbReference>
<sequence>MDKKGYLEEFSAYCNHEFSAEIMAVRASFFGDHENTLKYAVQDARDNSSDIAVIDGDYEAMKLRVEKALTDSTVSEDAKARMREFLALIEYQTDRPDYFKRVQPHNATDFIVSRADHFQFTLINEAHYSSQNRAFTRTLLQPLWDKGYRYLALETLSYDDPDINDRGYAERNSGFYTADPVFAEMVAEALKIGYKLVTYETRSQSIADGTERDFDQAMNIFNQTIKIDSNAKVLIHAGYGHILEVGDDGYQPMGAQLKRLLNKDVLTIDQERMVYLPDSTKMNALYMEAHKNFSITEPSVFLDGKNKPFVEPFVQESIDIQVFHPKTEFKFNRPTWLKSDESNYYLIPDDYLEYEGSLIQAIDMDRSESAIPNDQTIIKKNTALVLPPGKYKIHIVDRNGNLIGRATLEAN</sequence>
<evidence type="ECO:0000313" key="2">
    <source>
        <dbReference type="Proteomes" id="UP000011135"/>
    </source>
</evidence>
<dbReference type="eggNOG" id="ENOG502Z7PQ">
    <property type="taxonomic scope" value="Bacteria"/>
</dbReference>
<protein>
    <submittedName>
        <fullName evidence="1">Uncharacterized protein</fullName>
    </submittedName>
</protein>
<gene>
    <name evidence="1" type="ORF">C900_05448</name>
</gene>